<name>A0ABP6CTP9_9ACTN</name>
<evidence type="ECO:0000259" key="1">
    <source>
        <dbReference type="Pfam" id="PF20182"/>
    </source>
</evidence>
<protein>
    <recommendedName>
        <fullName evidence="1">DUF6545 domain-containing protein</fullName>
    </recommendedName>
</protein>
<accession>A0ABP6CTP9</accession>
<dbReference type="Proteomes" id="UP001501509">
    <property type="component" value="Unassembled WGS sequence"/>
</dbReference>
<gene>
    <name evidence="2" type="ORF">GCM10010411_76840</name>
</gene>
<feature type="domain" description="DUF6545" evidence="1">
    <location>
        <begin position="9"/>
        <end position="133"/>
    </location>
</feature>
<dbReference type="RefSeq" id="WP_344547413.1">
    <property type="nucleotide sequence ID" value="NZ_BAAATD010000013.1"/>
</dbReference>
<evidence type="ECO:0000313" key="3">
    <source>
        <dbReference type="Proteomes" id="UP001501509"/>
    </source>
</evidence>
<organism evidence="2 3">
    <name type="scientific">Actinomadura fulvescens</name>
    <dbReference type="NCBI Taxonomy" id="46160"/>
    <lineage>
        <taxon>Bacteria</taxon>
        <taxon>Bacillati</taxon>
        <taxon>Actinomycetota</taxon>
        <taxon>Actinomycetes</taxon>
        <taxon>Streptosporangiales</taxon>
        <taxon>Thermomonosporaceae</taxon>
        <taxon>Actinomadura</taxon>
    </lineage>
</organism>
<comment type="caution">
    <text evidence="2">The sequence shown here is derived from an EMBL/GenBank/DDBJ whole genome shotgun (WGS) entry which is preliminary data.</text>
</comment>
<sequence length="150" mass="16665">MAEPIRLALAYRRLGPLWRALHDAFPQTHLDSPSHRLSVLLLRRVVEIRDGQQQLQPYLPPTAICAITQAAHAMDLTGKELEATVEAALISVALARYRAGLPAKFGSLMPSLPIDNVKQEIVQLERVAIAYARSPLTRAMSLVMAQHDER</sequence>
<proteinExistence type="predicted"/>
<reference evidence="3" key="1">
    <citation type="journal article" date="2019" name="Int. J. Syst. Evol. Microbiol.">
        <title>The Global Catalogue of Microorganisms (GCM) 10K type strain sequencing project: providing services to taxonomists for standard genome sequencing and annotation.</title>
        <authorList>
            <consortium name="The Broad Institute Genomics Platform"/>
            <consortium name="The Broad Institute Genome Sequencing Center for Infectious Disease"/>
            <person name="Wu L."/>
            <person name="Ma J."/>
        </authorList>
    </citation>
    <scope>NUCLEOTIDE SEQUENCE [LARGE SCALE GENOMIC DNA]</scope>
    <source>
        <strain evidence="3">JCM 6833</strain>
    </source>
</reference>
<dbReference type="Pfam" id="PF20182">
    <property type="entry name" value="DUF6545"/>
    <property type="match status" value="1"/>
</dbReference>
<dbReference type="InterPro" id="IPR046675">
    <property type="entry name" value="DUF6545"/>
</dbReference>
<keyword evidence="3" id="KW-1185">Reference proteome</keyword>
<evidence type="ECO:0000313" key="2">
    <source>
        <dbReference type="EMBL" id="GAA2628166.1"/>
    </source>
</evidence>
<dbReference type="EMBL" id="BAAATD010000013">
    <property type="protein sequence ID" value="GAA2628166.1"/>
    <property type="molecule type" value="Genomic_DNA"/>
</dbReference>